<name>A0A9X0QJD9_9BACT</name>
<evidence type="ECO:0000313" key="2">
    <source>
        <dbReference type="Proteomes" id="UP000535182"/>
    </source>
</evidence>
<evidence type="ECO:0000313" key="1">
    <source>
        <dbReference type="EMBL" id="MBB5331576.1"/>
    </source>
</evidence>
<comment type="caution">
    <text evidence="1">The sequence shown here is derived from an EMBL/GenBank/DDBJ whole genome shotgun (WGS) entry which is preliminary data.</text>
</comment>
<dbReference type="EMBL" id="JACHEB010000016">
    <property type="protein sequence ID" value="MBB5331576.1"/>
    <property type="molecule type" value="Genomic_DNA"/>
</dbReference>
<keyword evidence="2" id="KW-1185">Reference proteome</keyword>
<reference evidence="1 2" key="1">
    <citation type="submission" date="2020-08" db="EMBL/GenBank/DDBJ databases">
        <title>Genomic Encyclopedia of Type Strains, Phase IV (KMG-V): Genome sequencing to study the core and pangenomes of soil and plant-associated prokaryotes.</title>
        <authorList>
            <person name="Whitman W."/>
        </authorList>
    </citation>
    <scope>NUCLEOTIDE SEQUENCE [LARGE SCALE GENOMIC DNA]</scope>
    <source>
        <strain evidence="1 2">X5P2</strain>
    </source>
</reference>
<dbReference type="AlphaFoldDB" id="A0A9X0QJD9"/>
<sequence>MPMHTLVFPRLSRPLWIRYDLITNSLRSARYALNISVQWPGRFLNWPLRL</sequence>
<proteinExistence type="predicted"/>
<organism evidence="1 2">
    <name type="scientific">Tunturiibacter gelidiferens</name>
    <dbReference type="NCBI Taxonomy" id="3069689"/>
    <lineage>
        <taxon>Bacteria</taxon>
        <taxon>Pseudomonadati</taxon>
        <taxon>Acidobacteriota</taxon>
        <taxon>Terriglobia</taxon>
        <taxon>Terriglobales</taxon>
        <taxon>Acidobacteriaceae</taxon>
        <taxon>Tunturiibacter</taxon>
    </lineage>
</organism>
<accession>A0A9X0QJD9</accession>
<protein>
    <submittedName>
        <fullName evidence="1">Uncharacterized protein</fullName>
    </submittedName>
</protein>
<gene>
    <name evidence="1" type="ORF">HDF14_005225</name>
</gene>
<dbReference type="Proteomes" id="UP000535182">
    <property type="component" value="Unassembled WGS sequence"/>
</dbReference>